<name>A0ACB9PBR5_BAUVA</name>
<sequence>MMSHYQRKILPAGATRKRKEKEGEALNSVNTQPPTRSASPAAEPSTSNRLLAGYMAYEFLTKGTLLGQKFDPARAEAVSLAGSSSSSDQSMKMKPLPQQAAATKDSCLRKEHHSYAEVANLLKTDGAHIPGIVNPTQLSRWIQM</sequence>
<comment type="caution">
    <text evidence="1">The sequence shown here is derived from an EMBL/GenBank/DDBJ whole genome shotgun (WGS) entry which is preliminary data.</text>
</comment>
<evidence type="ECO:0000313" key="1">
    <source>
        <dbReference type="EMBL" id="KAI4345843.1"/>
    </source>
</evidence>
<proteinExistence type="predicted"/>
<organism evidence="1 2">
    <name type="scientific">Bauhinia variegata</name>
    <name type="common">Purple orchid tree</name>
    <name type="synonym">Phanera variegata</name>
    <dbReference type="NCBI Taxonomy" id="167791"/>
    <lineage>
        <taxon>Eukaryota</taxon>
        <taxon>Viridiplantae</taxon>
        <taxon>Streptophyta</taxon>
        <taxon>Embryophyta</taxon>
        <taxon>Tracheophyta</taxon>
        <taxon>Spermatophyta</taxon>
        <taxon>Magnoliopsida</taxon>
        <taxon>eudicotyledons</taxon>
        <taxon>Gunneridae</taxon>
        <taxon>Pentapetalae</taxon>
        <taxon>rosids</taxon>
        <taxon>fabids</taxon>
        <taxon>Fabales</taxon>
        <taxon>Fabaceae</taxon>
        <taxon>Cercidoideae</taxon>
        <taxon>Cercideae</taxon>
        <taxon>Bauhiniinae</taxon>
        <taxon>Bauhinia</taxon>
    </lineage>
</organism>
<evidence type="ECO:0000313" key="2">
    <source>
        <dbReference type="Proteomes" id="UP000828941"/>
    </source>
</evidence>
<dbReference type="EMBL" id="CM039430">
    <property type="protein sequence ID" value="KAI4345843.1"/>
    <property type="molecule type" value="Genomic_DNA"/>
</dbReference>
<gene>
    <name evidence="1" type="ORF">L6164_012932</name>
</gene>
<reference evidence="1 2" key="1">
    <citation type="journal article" date="2022" name="DNA Res.">
        <title>Chromosomal-level genome assembly of the orchid tree Bauhinia variegata (Leguminosae; Cercidoideae) supports the allotetraploid origin hypothesis of Bauhinia.</title>
        <authorList>
            <person name="Zhong Y."/>
            <person name="Chen Y."/>
            <person name="Zheng D."/>
            <person name="Pang J."/>
            <person name="Liu Y."/>
            <person name="Luo S."/>
            <person name="Meng S."/>
            <person name="Qian L."/>
            <person name="Wei D."/>
            <person name="Dai S."/>
            <person name="Zhou R."/>
        </authorList>
    </citation>
    <scope>NUCLEOTIDE SEQUENCE [LARGE SCALE GENOMIC DNA]</scope>
    <source>
        <strain evidence="1">BV-YZ2020</strain>
    </source>
</reference>
<dbReference type="Proteomes" id="UP000828941">
    <property type="component" value="Chromosome 5"/>
</dbReference>
<protein>
    <submittedName>
        <fullName evidence="1">Uncharacterized protein</fullName>
    </submittedName>
</protein>
<accession>A0ACB9PBR5</accession>
<keyword evidence="2" id="KW-1185">Reference proteome</keyword>